<evidence type="ECO:0008006" key="4">
    <source>
        <dbReference type="Google" id="ProtNLM"/>
    </source>
</evidence>
<proteinExistence type="predicted"/>
<sequence length="251" mass="27607">MFRQFFAILLLTAVGAGVGYGASLVLPTQWQAVTKFEAPKTAELGNYLSLSSTYSLVSGAENAADLSKIEAQTGAQSYAEFQKMVNDAQLRQEFLTQYEPIKQQAALENKAVATLVQAVEKSISFTNDTLSVSSLNALQAESLIGDYIRFINTKTKEKLNQDLVAKWKALFQQVKAAAESKIDASWENKLKMMQSVSPLDNQLVAFRFVRMPKIEAVPFDYIKWIGGGAGAGFILSLIMILLFSVGRKKAE</sequence>
<evidence type="ECO:0000313" key="2">
    <source>
        <dbReference type="EMBL" id="RDE70096.1"/>
    </source>
</evidence>
<dbReference type="SUPFAM" id="SSF160355">
    <property type="entry name" value="Bacterial polysaccharide co-polymerase-like"/>
    <property type="match status" value="1"/>
</dbReference>
<dbReference type="AlphaFoldDB" id="A0A369YG46"/>
<evidence type="ECO:0000256" key="1">
    <source>
        <dbReference type="SAM" id="Phobius"/>
    </source>
</evidence>
<keyword evidence="1" id="KW-0472">Membrane</keyword>
<organism evidence="2 3">
    <name type="scientific">Haemophilus sputorum</name>
    <dbReference type="NCBI Taxonomy" id="1078480"/>
    <lineage>
        <taxon>Bacteria</taxon>
        <taxon>Pseudomonadati</taxon>
        <taxon>Pseudomonadota</taxon>
        <taxon>Gammaproteobacteria</taxon>
        <taxon>Pasteurellales</taxon>
        <taxon>Pasteurellaceae</taxon>
        <taxon>Haemophilus</taxon>
    </lineage>
</organism>
<dbReference type="RefSeq" id="WP_111403910.1">
    <property type="nucleotide sequence ID" value="NZ_QEPN01000009.1"/>
</dbReference>
<comment type="caution">
    <text evidence="2">The sequence shown here is derived from an EMBL/GenBank/DDBJ whole genome shotgun (WGS) entry which is preliminary data.</text>
</comment>
<protein>
    <recommendedName>
        <fullName evidence="4">Lipopolysaccharide biosynthesis protein WzzE</fullName>
    </recommendedName>
</protein>
<dbReference type="Proteomes" id="UP000253872">
    <property type="component" value="Unassembled WGS sequence"/>
</dbReference>
<feature type="transmembrane region" description="Helical" evidence="1">
    <location>
        <begin position="221"/>
        <end position="245"/>
    </location>
</feature>
<keyword evidence="1" id="KW-0812">Transmembrane</keyword>
<reference evidence="2 3" key="1">
    <citation type="submission" date="2018-05" db="EMBL/GenBank/DDBJ databases">
        <title>Draft Genome Sequences for a Diverse set of 7 Haemophilus Species.</title>
        <authorList>
            <person name="Nichols M."/>
            <person name="Topaz N."/>
            <person name="Wang X."/>
            <person name="Wang X."/>
            <person name="Boxrud D."/>
        </authorList>
    </citation>
    <scope>NUCLEOTIDE SEQUENCE [LARGE SCALE GENOMIC DNA]</scope>
    <source>
        <strain evidence="2 3">C2002001239</strain>
    </source>
</reference>
<dbReference type="Gene3D" id="3.30.1890.10">
    <property type="entry name" value="FepE-like"/>
    <property type="match status" value="1"/>
</dbReference>
<dbReference type="EMBL" id="QEPN01000009">
    <property type="protein sequence ID" value="RDE70096.1"/>
    <property type="molecule type" value="Genomic_DNA"/>
</dbReference>
<dbReference type="STRING" id="1035839.GCA_000238795_02007"/>
<evidence type="ECO:0000313" key="3">
    <source>
        <dbReference type="Proteomes" id="UP000253872"/>
    </source>
</evidence>
<name>A0A369YG46_9PAST</name>
<accession>A0A369YG46</accession>
<keyword evidence="1" id="KW-1133">Transmembrane helix</keyword>
<gene>
    <name evidence="2" type="ORF">DPV93_09415</name>
</gene>